<dbReference type="Gene3D" id="3.20.20.70">
    <property type="entry name" value="Aldolase class I"/>
    <property type="match status" value="1"/>
</dbReference>
<comment type="subunit">
    <text evidence="3">Homotrimer.</text>
</comment>
<dbReference type="InterPro" id="IPR013785">
    <property type="entry name" value="Aldolase_TIM"/>
</dbReference>
<dbReference type="PROSITE" id="PS00160">
    <property type="entry name" value="ALDOLASE_KDPG_KHG_2"/>
    <property type="match status" value="1"/>
</dbReference>
<dbReference type="Pfam" id="PF01081">
    <property type="entry name" value="Aldolase"/>
    <property type="match status" value="1"/>
</dbReference>
<evidence type="ECO:0000256" key="5">
    <source>
        <dbReference type="ARBA" id="ARBA00023277"/>
    </source>
</evidence>
<sequence length="222" mass="22588">MELATPRPPVLDLLRRERLVAVLRGADADALTAATAVLAANGVRLIELTLSSDAGLTALRRVAADRTLPPDTVLGAGTVLTRDQARAAIDAGARYLVTPGVTEEVLAEGVDQGVPVLCGALTPSEAMAAVRLGATAVKLFPAYAVGGARYLRDLRAPLPDVPFIAIGGIALDDIADYFAAGAVAVGVGSPLLREAGTDSSPAALAALAERARAYVAATSAER</sequence>
<proteinExistence type="inferred from homology"/>
<evidence type="ECO:0000313" key="7">
    <source>
        <dbReference type="Proteomes" id="UP001592528"/>
    </source>
</evidence>
<comment type="caution">
    <text evidence="6">The sequence shown here is derived from an EMBL/GenBank/DDBJ whole genome shotgun (WGS) entry which is preliminary data.</text>
</comment>
<keyword evidence="7" id="KW-1185">Reference proteome</keyword>
<evidence type="ECO:0000256" key="3">
    <source>
        <dbReference type="ARBA" id="ARBA00011233"/>
    </source>
</evidence>
<organism evidence="6 7">
    <name type="scientific">Streptacidiphilus cavernicola</name>
    <dbReference type="NCBI Taxonomy" id="3342716"/>
    <lineage>
        <taxon>Bacteria</taxon>
        <taxon>Bacillati</taxon>
        <taxon>Actinomycetota</taxon>
        <taxon>Actinomycetes</taxon>
        <taxon>Kitasatosporales</taxon>
        <taxon>Streptomycetaceae</taxon>
        <taxon>Streptacidiphilus</taxon>
    </lineage>
</organism>
<gene>
    <name evidence="6" type="ORF">ACEZDJ_05480</name>
</gene>
<keyword evidence="5" id="KW-0119">Carbohydrate metabolism</keyword>
<dbReference type="RefSeq" id="WP_030253699.1">
    <property type="nucleotide sequence ID" value="NZ_JBHEZZ010000002.1"/>
</dbReference>
<dbReference type="SUPFAM" id="SSF51569">
    <property type="entry name" value="Aldolase"/>
    <property type="match status" value="1"/>
</dbReference>
<comment type="similarity">
    <text evidence="2">Belongs to the KHG/KDPG aldolase family.</text>
</comment>
<dbReference type="InterPro" id="IPR031338">
    <property type="entry name" value="KDPG/KHG_AS_2"/>
</dbReference>
<protein>
    <submittedName>
        <fullName evidence="6">Bifunctional 4-hydroxy-2-oxoglutarate aldolase/2-dehydro-3-deoxy-phosphogluconate aldolase</fullName>
    </submittedName>
</protein>
<evidence type="ECO:0000256" key="1">
    <source>
        <dbReference type="ARBA" id="ARBA00004761"/>
    </source>
</evidence>
<comment type="pathway">
    <text evidence="1">Carbohydrate acid metabolism.</text>
</comment>
<reference evidence="6 7" key="1">
    <citation type="submission" date="2024-09" db="EMBL/GenBank/DDBJ databases">
        <authorList>
            <person name="Lee S.D."/>
        </authorList>
    </citation>
    <scope>NUCLEOTIDE SEQUENCE [LARGE SCALE GENOMIC DNA]</scope>
    <source>
        <strain evidence="6 7">N1-5</strain>
    </source>
</reference>
<evidence type="ECO:0000313" key="6">
    <source>
        <dbReference type="EMBL" id="MFC1400732.1"/>
    </source>
</evidence>
<dbReference type="NCBIfam" id="TIGR01182">
    <property type="entry name" value="eda"/>
    <property type="match status" value="1"/>
</dbReference>
<dbReference type="EMBL" id="JBHEZZ010000002">
    <property type="protein sequence ID" value="MFC1400732.1"/>
    <property type="molecule type" value="Genomic_DNA"/>
</dbReference>
<name>A0ABV6UH02_9ACTN</name>
<dbReference type="InterPro" id="IPR000887">
    <property type="entry name" value="Aldlse_KDPG_KHG"/>
</dbReference>
<dbReference type="Proteomes" id="UP001592528">
    <property type="component" value="Unassembled WGS sequence"/>
</dbReference>
<dbReference type="PANTHER" id="PTHR30246">
    <property type="entry name" value="2-KETO-3-DEOXY-6-PHOSPHOGLUCONATE ALDOLASE"/>
    <property type="match status" value="1"/>
</dbReference>
<evidence type="ECO:0000256" key="4">
    <source>
        <dbReference type="ARBA" id="ARBA00023239"/>
    </source>
</evidence>
<dbReference type="PANTHER" id="PTHR30246:SF1">
    <property type="entry name" value="2-DEHYDRO-3-DEOXY-6-PHOSPHOGALACTONATE ALDOLASE-RELATED"/>
    <property type="match status" value="1"/>
</dbReference>
<keyword evidence="4" id="KW-0456">Lyase</keyword>
<accession>A0ABV6UH02</accession>
<dbReference type="CDD" id="cd00452">
    <property type="entry name" value="KDPG_aldolase"/>
    <property type="match status" value="1"/>
</dbReference>
<evidence type="ECO:0000256" key="2">
    <source>
        <dbReference type="ARBA" id="ARBA00006906"/>
    </source>
</evidence>